<keyword evidence="2" id="KW-1185">Reference proteome</keyword>
<evidence type="ECO:0000313" key="1">
    <source>
        <dbReference type="EMBL" id="UVF22378.1"/>
    </source>
</evidence>
<dbReference type="EMBL" id="CP102846">
    <property type="protein sequence ID" value="UVF22378.1"/>
    <property type="molecule type" value="Genomic_DNA"/>
</dbReference>
<evidence type="ECO:0000313" key="2">
    <source>
        <dbReference type="Proteomes" id="UP001017257"/>
    </source>
</evidence>
<keyword evidence="1" id="KW-0614">Plasmid</keyword>
<reference evidence="1" key="1">
    <citation type="submission" date="2022-08" db="EMBL/GenBank/DDBJ databases">
        <title>Microvirga terrae sp. nov., isolated from soil.</title>
        <authorList>
            <person name="Kim K.H."/>
            <person name="Seo Y.L."/>
            <person name="Kim J.M."/>
            <person name="Lee J.K."/>
            <person name="Han D.M."/>
            <person name="Jeon C.O."/>
        </authorList>
    </citation>
    <scope>NUCLEOTIDE SEQUENCE</scope>
    <source>
        <strain evidence="1">R24</strain>
        <plasmid evidence="1">pR24_1</plasmid>
    </source>
</reference>
<accession>A0ABY5RZC0</accession>
<dbReference type="Proteomes" id="UP001017257">
    <property type="component" value="Plasmid pR24_1"/>
</dbReference>
<dbReference type="RefSeq" id="WP_259060955.1">
    <property type="nucleotide sequence ID" value="NZ_CP102846.1"/>
</dbReference>
<protein>
    <submittedName>
        <fullName evidence="1">Uncharacterized protein</fullName>
    </submittedName>
</protein>
<name>A0ABY5RZC0_9HYPH</name>
<sequence>MGGPRAGFKAEPTEASRDGMYSVERLNAKRSGGANVTVTIQKLESFYWECREQFTQVILEPGGGYLLMTAPAFAAEAGAMNVRIVRRELYSSPNGDRWYLARDTEAGRVFIMHEPNDASGGKNAEIELGSFFNRSGHGPEHQELVRLIASLIDDPRDTSSA</sequence>
<gene>
    <name evidence="1" type="ORF">HPT29_024780</name>
</gene>
<proteinExistence type="predicted"/>
<organism evidence="1 2">
    <name type="scientific">Microvirga terrae</name>
    <dbReference type="NCBI Taxonomy" id="2740529"/>
    <lineage>
        <taxon>Bacteria</taxon>
        <taxon>Pseudomonadati</taxon>
        <taxon>Pseudomonadota</taxon>
        <taxon>Alphaproteobacteria</taxon>
        <taxon>Hyphomicrobiales</taxon>
        <taxon>Methylobacteriaceae</taxon>
        <taxon>Microvirga</taxon>
    </lineage>
</organism>
<geneLocation type="plasmid" evidence="1 2">
    <name>pR24_1</name>
</geneLocation>